<dbReference type="Proteomes" id="UP000316213">
    <property type="component" value="Unassembled WGS sequence"/>
</dbReference>
<comment type="caution">
    <text evidence="1">The sequence shown here is derived from an EMBL/GenBank/DDBJ whole genome shotgun (WGS) entry which is preliminary data.</text>
</comment>
<evidence type="ECO:0000313" key="1">
    <source>
        <dbReference type="EMBL" id="TWT92971.1"/>
    </source>
</evidence>
<accession>A0A5C6A144</accession>
<reference evidence="1 2" key="1">
    <citation type="submission" date="2019-02" db="EMBL/GenBank/DDBJ databases">
        <title>Deep-cultivation of Planctomycetes and their phenomic and genomic characterization uncovers novel biology.</title>
        <authorList>
            <person name="Wiegand S."/>
            <person name="Jogler M."/>
            <person name="Boedeker C."/>
            <person name="Pinto D."/>
            <person name="Vollmers J."/>
            <person name="Rivas-Marin E."/>
            <person name="Kohn T."/>
            <person name="Peeters S.H."/>
            <person name="Heuer A."/>
            <person name="Rast P."/>
            <person name="Oberbeckmann S."/>
            <person name="Bunk B."/>
            <person name="Jeske O."/>
            <person name="Meyerdierks A."/>
            <person name="Storesund J.E."/>
            <person name="Kallscheuer N."/>
            <person name="Luecker S."/>
            <person name="Lage O.M."/>
            <person name="Pohl T."/>
            <person name="Merkel B.J."/>
            <person name="Hornburger P."/>
            <person name="Mueller R.-W."/>
            <person name="Bruemmer F."/>
            <person name="Labrenz M."/>
            <person name="Spormann A.M."/>
            <person name="Op Den Camp H."/>
            <person name="Overmann J."/>
            <person name="Amann R."/>
            <person name="Jetten M.S.M."/>
            <person name="Mascher T."/>
            <person name="Medema M.H."/>
            <person name="Devos D.P."/>
            <person name="Kaster A.-K."/>
            <person name="Ovreas L."/>
            <person name="Rohde M."/>
            <person name="Galperin M.Y."/>
            <person name="Jogler C."/>
        </authorList>
    </citation>
    <scope>NUCLEOTIDE SEQUENCE [LARGE SCALE GENOMIC DNA]</scope>
    <source>
        <strain evidence="1 2">Pla100</strain>
    </source>
</reference>
<organism evidence="1 2">
    <name type="scientific">Neorhodopirellula pilleata</name>
    <dbReference type="NCBI Taxonomy" id="2714738"/>
    <lineage>
        <taxon>Bacteria</taxon>
        <taxon>Pseudomonadati</taxon>
        <taxon>Planctomycetota</taxon>
        <taxon>Planctomycetia</taxon>
        <taxon>Pirellulales</taxon>
        <taxon>Pirellulaceae</taxon>
        <taxon>Neorhodopirellula</taxon>
    </lineage>
</organism>
<gene>
    <name evidence="1" type="ORF">Pla100_42870</name>
</gene>
<evidence type="ECO:0000313" key="2">
    <source>
        <dbReference type="Proteomes" id="UP000316213"/>
    </source>
</evidence>
<sequence length="64" mass="6779">METPPVNRNHKFWFVGLIGCALLLGCSDAGSNSVQPAPTISPAEYEQMEADSAASRAAAIRDSQ</sequence>
<proteinExistence type="predicted"/>
<dbReference type="EMBL" id="SJPM01000010">
    <property type="protein sequence ID" value="TWT92971.1"/>
    <property type="molecule type" value="Genomic_DNA"/>
</dbReference>
<protein>
    <submittedName>
        <fullName evidence="1">Uncharacterized protein</fullName>
    </submittedName>
</protein>
<dbReference type="AlphaFoldDB" id="A0A5C6A144"/>
<name>A0A5C6A144_9BACT</name>
<keyword evidence="2" id="KW-1185">Reference proteome</keyword>